<keyword evidence="1" id="KW-0732">Signal</keyword>
<dbReference type="PROSITE" id="PS51257">
    <property type="entry name" value="PROKAR_LIPOPROTEIN"/>
    <property type="match status" value="1"/>
</dbReference>
<evidence type="ECO:0000313" key="3">
    <source>
        <dbReference type="Proteomes" id="UP000494120"/>
    </source>
</evidence>
<sequence length="256" mass="28125">MLKTLRPHAVLVLPLTLMLAACGSGVDKKLDTTSADTYRASLDVAAKDMSDKDKQAFDWAVQGLTFDALRQRYPSSTPREIIRGEAKEVNDTYPARIKQLEAELPRYDAALAQIKTIKVTGAAFALGKDFFGLQPTITATVHNGSNLPVSSLRWHAELYIDDGKDPVAESDPSDIYEHGLNPGATTDRKFVIGFVSGDTAWKTLAIQNAKTTRVVLTVEPDSVKDFSNHVYMDGAPYAELSRRRDAVQTAQQFASY</sequence>
<dbReference type="EMBL" id="CABVQG010000018">
    <property type="protein sequence ID" value="VWC95117.1"/>
    <property type="molecule type" value="Genomic_DNA"/>
</dbReference>
<accession>A0ABY6XWJ3</accession>
<dbReference type="RefSeq" id="WP_174959075.1">
    <property type="nucleotide sequence ID" value="NZ_CABVQG010000018.1"/>
</dbReference>
<proteinExistence type="predicted"/>
<reference evidence="2 3" key="1">
    <citation type="submission" date="2019-09" db="EMBL/GenBank/DDBJ databases">
        <authorList>
            <person name="Depoorter E."/>
        </authorList>
    </citation>
    <scope>NUCLEOTIDE SEQUENCE [LARGE SCALE GENOMIC DNA]</scope>
    <source>
        <strain evidence="2 3">R-17378</strain>
    </source>
</reference>
<feature type="signal peptide" evidence="1">
    <location>
        <begin position="1"/>
        <end position="23"/>
    </location>
</feature>
<gene>
    <name evidence="2" type="ORF">BLA17378_04846</name>
</gene>
<organism evidence="2 3">
    <name type="scientific">Burkholderia aenigmatica</name>
    <dbReference type="NCBI Taxonomy" id="2015348"/>
    <lineage>
        <taxon>Bacteria</taxon>
        <taxon>Pseudomonadati</taxon>
        <taxon>Pseudomonadota</taxon>
        <taxon>Betaproteobacteria</taxon>
        <taxon>Burkholderiales</taxon>
        <taxon>Burkholderiaceae</taxon>
        <taxon>Burkholderia</taxon>
        <taxon>Burkholderia cepacia complex</taxon>
    </lineage>
</organism>
<keyword evidence="3" id="KW-1185">Reference proteome</keyword>
<dbReference type="Proteomes" id="UP000494120">
    <property type="component" value="Unassembled WGS sequence"/>
</dbReference>
<evidence type="ECO:0000256" key="1">
    <source>
        <dbReference type="SAM" id="SignalP"/>
    </source>
</evidence>
<protein>
    <submittedName>
        <fullName evidence="2">Uncharacterized protein</fullName>
    </submittedName>
</protein>
<feature type="chain" id="PRO_5045622615" evidence="1">
    <location>
        <begin position="24"/>
        <end position="256"/>
    </location>
</feature>
<name>A0ABY6XWJ3_9BURK</name>
<comment type="caution">
    <text evidence="2">The sequence shown here is derived from an EMBL/GenBank/DDBJ whole genome shotgun (WGS) entry which is preliminary data.</text>
</comment>
<evidence type="ECO:0000313" key="2">
    <source>
        <dbReference type="EMBL" id="VWC95117.1"/>
    </source>
</evidence>